<name>A0AAD6SYA8_9AGAR</name>
<proteinExistence type="predicted"/>
<keyword evidence="3" id="KW-1185">Reference proteome</keyword>
<evidence type="ECO:0000313" key="2">
    <source>
        <dbReference type="EMBL" id="KAJ7036060.1"/>
    </source>
</evidence>
<feature type="compositionally biased region" description="Acidic residues" evidence="1">
    <location>
        <begin position="690"/>
        <end position="704"/>
    </location>
</feature>
<feature type="compositionally biased region" description="Low complexity" evidence="1">
    <location>
        <begin position="355"/>
        <end position="366"/>
    </location>
</feature>
<dbReference type="EMBL" id="JARJCM010000046">
    <property type="protein sequence ID" value="KAJ7036060.1"/>
    <property type="molecule type" value="Genomic_DNA"/>
</dbReference>
<feature type="region of interest" description="Disordered" evidence="1">
    <location>
        <begin position="664"/>
        <end position="752"/>
    </location>
</feature>
<evidence type="ECO:0000313" key="3">
    <source>
        <dbReference type="Proteomes" id="UP001218188"/>
    </source>
</evidence>
<feature type="compositionally biased region" description="Acidic residues" evidence="1">
    <location>
        <begin position="88"/>
        <end position="99"/>
    </location>
</feature>
<evidence type="ECO:0000256" key="1">
    <source>
        <dbReference type="SAM" id="MobiDB-lite"/>
    </source>
</evidence>
<feature type="region of interest" description="Disordered" evidence="1">
    <location>
        <begin position="355"/>
        <end position="501"/>
    </location>
</feature>
<feature type="compositionally biased region" description="Polar residues" evidence="1">
    <location>
        <begin position="379"/>
        <end position="408"/>
    </location>
</feature>
<sequence length="752" mass="80853">MAPAKTASAPRRAVPVGQVARKRTRKKATGVKPGKVSWVHGTKLVFFEKRGEEWKVANDLGVVQLGRFYTKVTNLYLLKYGHEMQDSEDLEVDVEDPTDPDAVLPGSDNLSEEEAKTQSDNMVRVRKRIAQWYCRKYRGVEQADKELFADLVGGVANTGPDYPRKAQPIHLYSRKYYEERVKTRFEKAWETEKKTAEALEREPEAEIKIRNAATREAFEEETVEFREELVKAVEVEHLAAIRAWELTRAETPSKTAAEINAALKNAAFYLEPLADAISAKFGMNCSILLCGPIGDRGGGIDVRSVHAGTTKGLTPQKWHQFDKMGYDATVKSFVRFSERCFSEEECLSRIVDGASTSTSGSIVSTVLPSARREERDPTAASQTDGAAANQASGASTQGRMEMPASSQTDGGAAGGEDGGSAGGEDGGSAGGEDGGSAGREDGGSAGGEGGSGGGQLGGDAGASRAGGAGDVDGSGDGEGAGGEKDDGAGGDGAVRPEDLPVWTPDADAWKTWSPEVMKAFASFATSKAQFGEPWASLVDAWVKVEEASGFDNEGGKLTTEGRPKEVTAFINNGRHWIMVRKIDAPGSKEKAGSYAARWWAWWAAIEAKGELHTMHGRMGFMLVVLSLLWWGAGDLGGEWEAAVAAVTTTLEEVVRSGKIAKKTAPLAPGSKRAGKKGQGKRTWEEKGNDGEEDEEQGEEDEEQDERERRSRSKRQKKGGEAETSERVTRARATTGRPRPRPRPLTGGRTGGR</sequence>
<gene>
    <name evidence="2" type="ORF">C8F04DRAFT_1258436</name>
</gene>
<feature type="compositionally biased region" description="Basic residues" evidence="1">
    <location>
        <begin position="20"/>
        <end position="29"/>
    </location>
</feature>
<accession>A0AAD6SYA8</accession>
<feature type="compositionally biased region" description="Basic and acidic residues" evidence="1">
    <location>
        <begin position="717"/>
        <end position="728"/>
    </location>
</feature>
<dbReference type="Proteomes" id="UP001218188">
    <property type="component" value="Unassembled WGS sequence"/>
</dbReference>
<feature type="region of interest" description="Disordered" evidence="1">
    <location>
        <begin position="1"/>
        <end position="30"/>
    </location>
</feature>
<reference evidence="2" key="1">
    <citation type="submission" date="2023-03" db="EMBL/GenBank/DDBJ databases">
        <title>Massive genome expansion in bonnet fungi (Mycena s.s.) driven by repeated elements and novel gene families across ecological guilds.</title>
        <authorList>
            <consortium name="Lawrence Berkeley National Laboratory"/>
            <person name="Harder C.B."/>
            <person name="Miyauchi S."/>
            <person name="Viragh M."/>
            <person name="Kuo A."/>
            <person name="Thoen E."/>
            <person name="Andreopoulos B."/>
            <person name="Lu D."/>
            <person name="Skrede I."/>
            <person name="Drula E."/>
            <person name="Henrissat B."/>
            <person name="Morin E."/>
            <person name="Kohler A."/>
            <person name="Barry K."/>
            <person name="LaButti K."/>
            <person name="Morin E."/>
            <person name="Salamov A."/>
            <person name="Lipzen A."/>
            <person name="Mereny Z."/>
            <person name="Hegedus B."/>
            <person name="Baldrian P."/>
            <person name="Stursova M."/>
            <person name="Weitz H."/>
            <person name="Taylor A."/>
            <person name="Grigoriev I.V."/>
            <person name="Nagy L.G."/>
            <person name="Martin F."/>
            <person name="Kauserud H."/>
        </authorList>
    </citation>
    <scope>NUCLEOTIDE SEQUENCE</scope>
    <source>
        <strain evidence="2">CBHHK200</strain>
    </source>
</reference>
<protein>
    <submittedName>
        <fullName evidence="2">Uncharacterized protein</fullName>
    </submittedName>
</protein>
<feature type="region of interest" description="Disordered" evidence="1">
    <location>
        <begin position="88"/>
        <end position="119"/>
    </location>
</feature>
<feature type="compositionally biased region" description="Gly residues" evidence="1">
    <location>
        <begin position="411"/>
        <end position="480"/>
    </location>
</feature>
<comment type="caution">
    <text evidence="2">The sequence shown here is derived from an EMBL/GenBank/DDBJ whole genome shotgun (WGS) entry which is preliminary data.</text>
</comment>
<organism evidence="2 3">
    <name type="scientific">Mycena alexandri</name>
    <dbReference type="NCBI Taxonomy" id="1745969"/>
    <lineage>
        <taxon>Eukaryota</taxon>
        <taxon>Fungi</taxon>
        <taxon>Dikarya</taxon>
        <taxon>Basidiomycota</taxon>
        <taxon>Agaricomycotina</taxon>
        <taxon>Agaricomycetes</taxon>
        <taxon>Agaricomycetidae</taxon>
        <taxon>Agaricales</taxon>
        <taxon>Marasmiineae</taxon>
        <taxon>Mycenaceae</taxon>
        <taxon>Mycena</taxon>
    </lineage>
</organism>
<dbReference type="AlphaFoldDB" id="A0AAD6SYA8"/>